<reference evidence="1 2" key="1">
    <citation type="submission" date="2019-02" db="EMBL/GenBank/DDBJ databases">
        <title>Deep-cultivation of Planctomycetes and their phenomic and genomic characterization uncovers novel biology.</title>
        <authorList>
            <person name="Wiegand S."/>
            <person name="Jogler M."/>
            <person name="Boedeker C."/>
            <person name="Pinto D."/>
            <person name="Vollmers J."/>
            <person name="Rivas-Marin E."/>
            <person name="Kohn T."/>
            <person name="Peeters S.H."/>
            <person name="Heuer A."/>
            <person name="Rast P."/>
            <person name="Oberbeckmann S."/>
            <person name="Bunk B."/>
            <person name="Jeske O."/>
            <person name="Meyerdierks A."/>
            <person name="Storesund J.E."/>
            <person name="Kallscheuer N."/>
            <person name="Luecker S."/>
            <person name="Lage O.M."/>
            <person name="Pohl T."/>
            <person name="Merkel B.J."/>
            <person name="Hornburger P."/>
            <person name="Mueller R.-W."/>
            <person name="Bruemmer F."/>
            <person name="Labrenz M."/>
            <person name="Spormann A.M."/>
            <person name="Op Den Camp H."/>
            <person name="Overmann J."/>
            <person name="Amann R."/>
            <person name="Jetten M.S.M."/>
            <person name="Mascher T."/>
            <person name="Medema M.H."/>
            <person name="Devos D.P."/>
            <person name="Kaster A.-K."/>
            <person name="Ovreas L."/>
            <person name="Rohde M."/>
            <person name="Galperin M.Y."/>
            <person name="Jogler C."/>
        </authorList>
    </citation>
    <scope>NUCLEOTIDE SEQUENCE [LARGE SCALE GENOMIC DNA]</scope>
    <source>
        <strain evidence="1 2">Poly51</strain>
    </source>
</reference>
<organism evidence="1 2">
    <name type="scientific">Rubripirellula tenax</name>
    <dbReference type="NCBI Taxonomy" id="2528015"/>
    <lineage>
        <taxon>Bacteria</taxon>
        <taxon>Pseudomonadati</taxon>
        <taxon>Planctomycetota</taxon>
        <taxon>Planctomycetia</taxon>
        <taxon>Pirellulales</taxon>
        <taxon>Pirellulaceae</taxon>
        <taxon>Rubripirellula</taxon>
    </lineage>
</organism>
<dbReference type="EMBL" id="SJPW01000004">
    <property type="protein sequence ID" value="TWU54718.1"/>
    <property type="molecule type" value="Genomic_DNA"/>
</dbReference>
<dbReference type="Proteomes" id="UP000318288">
    <property type="component" value="Unassembled WGS sequence"/>
</dbReference>
<protein>
    <submittedName>
        <fullName evidence="1">Uncharacterized protein</fullName>
    </submittedName>
</protein>
<proteinExistence type="predicted"/>
<comment type="caution">
    <text evidence="1">The sequence shown here is derived from an EMBL/GenBank/DDBJ whole genome shotgun (WGS) entry which is preliminary data.</text>
</comment>
<evidence type="ECO:0000313" key="1">
    <source>
        <dbReference type="EMBL" id="TWU54718.1"/>
    </source>
</evidence>
<dbReference type="AlphaFoldDB" id="A0A5C6F012"/>
<dbReference type="OrthoDB" id="253561at2"/>
<name>A0A5C6F012_9BACT</name>
<gene>
    <name evidence="1" type="ORF">Poly51_34370</name>
</gene>
<keyword evidence="2" id="KW-1185">Reference proteome</keyword>
<evidence type="ECO:0000313" key="2">
    <source>
        <dbReference type="Proteomes" id="UP000318288"/>
    </source>
</evidence>
<sequence length="275" mass="31958">MAYLDTTDWQLHPELRDELLGEKFGEFYMLEVMERAMELLHRHLRTGTIYEHTKRILDEYPPIELTDPIHGYETTDLTDLFKLGKFRYDGDEGRLCVCSMTPYQCEFAIGSARLHDNSINMNWRYFLEVANTSPKVFPSDPVGRQRLAWEVAGIVLHEVVHNHGFSHPDYWDVIDGRATTLPNLIEARESEFDPKFEYFRTLPCVAEQAVYLIAKDDFAGTRYDPSRNRRWPTPCGCQLLRPPRKDGPHGGMAIEIPERNSQEKLVRVRRQGDGL</sequence>
<accession>A0A5C6F012</accession>
<dbReference type="RefSeq" id="WP_146458884.1">
    <property type="nucleotide sequence ID" value="NZ_SJPW01000004.1"/>
</dbReference>